<evidence type="ECO:0000256" key="1">
    <source>
        <dbReference type="SAM" id="MobiDB-lite"/>
    </source>
</evidence>
<feature type="compositionally biased region" description="Low complexity" evidence="1">
    <location>
        <begin position="1"/>
        <end position="18"/>
    </location>
</feature>
<dbReference type="OrthoDB" id="2277968at2759"/>
<name>A0A077WL89_9FUNG</name>
<reference evidence="2" key="1">
    <citation type="journal article" date="2014" name="Genome Announc.">
        <title>De novo whole-genome sequence and genome annotation of Lichtheimia ramosa.</title>
        <authorList>
            <person name="Linde J."/>
            <person name="Schwartze V."/>
            <person name="Binder U."/>
            <person name="Lass-Florl C."/>
            <person name="Voigt K."/>
            <person name="Horn F."/>
        </authorList>
    </citation>
    <scope>NUCLEOTIDE SEQUENCE</scope>
    <source>
        <strain evidence="2">JMRC FSU:6197</strain>
    </source>
</reference>
<gene>
    <name evidence="2" type="ORF">LRAMOSA01833</name>
</gene>
<dbReference type="AlphaFoldDB" id="A0A077WL89"/>
<proteinExistence type="predicted"/>
<evidence type="ECO:0000313" key="2">
    <source>
        <dbReference type="EMBL" id="CDS07884.1"/>
    </source>
</evidence>
<sequence>MNSHQHSSKKTTPTTPSQEKYKRYNALAKELQDIDANIKKLHQNFQQTSTLSGSFRRLETVHSSMFMGASTIFKESNPQQQQQQPRR</sequence>
<accession>A0A077WL89</accession>
<organism evidence="2">
    <name type="scientific">Lichtheimia ramosa</name>
    <dbReference type="NCBI Taxonomy" id="688394"/>
    <lineage>
        <taxon>Eukaryota</taxon>
        <taxon>Fungi</taxon>
        <taxon>Fungi incertae sedis</taxon>
        <taxon>Mucoromycota</taxon>
        <taxon>Mucoromycotina</taxon>
        <taxon>Mucoromycetes</taxon>
        <taxon>Mucorales</taxon>
        <taxon>Lichtheimiaceae</taxon>
        <taxon>Lichtheimia</taxon>
    </lineage>
</organism>
<dbReference type="EMBL" id="LK023324">
    <property type="protein sequence ID" value="CDS07884.1"/>
    <property type="molecule type" value="Genomic_DNA"/>
</dbReference>
<protein>
    <submittedName>
        <fullName evidence="2">Uncharacterized protein</fullName>
    </submittedName>
</protein>
<feature type="region of interest" description="Disordered" evidence="1">
    <location>
        <begin position="1"/>
        <end position="21"/>
    </location>
</feature>